<evidence type="ECO:0000313" key="1">
    <source>
        <dbReference type="EMBL" id="KKT67913.1"/>
    </source>
</evidence>
<gene>
    <name evidence="1" type="ORF">UW63_C0093G0008</name>
</gene>
<accession>A0A0G1J963</accession>
<sequence>MTTKLWVPCEVGQRLYEEYIQLAEKVLELGYYTIDPNQPILIAWRAWVSHRDGCKKCGGIVWPRLR</sequence>
<name>A0A0G1J963_9BACT</name>
<comment type="caution">
    <text evidence="1">The sequence shown here is derived from an EMBL/GenBank/DDBJ whole genome shotgun (WGS) entry which is preliminary data.</text>
</comment>
<proteinExistence type="predicted"/>
<reference evidence="1 2" key="1">
    <citation type="journal article" date="2015" name="Nature">
        <title>rRNA introns, odd ribosomes, and small enigmatic genomes across a large radiation of phyla.</title>
        <authorList>
            <person name="Brown C.T."/>
            <person name="Hug L.A."/>
            <person name="Thomas B.C."/>
            <person name="Sharon I."/>
            <person name="Castelle C.J."/>
            <person name="Singh A."/>
            <person name="Wilkins M.J."/>
            <person name="Williams K.H."/>
            <person name="Banfield J.F."/>
        </authorList>
    </citation>
    <scope>NUCLEOTIDE SEQUENCE [LARGE SCALE GENOMIC DNA]</scope>
</reference>
<dbReference type="EMBL" id="LCJB01000093">
    <property type="protein sequence ID" value="KKT67913.1"/>
    <property type="molecule type" value="Genomic_DNA"/>
</dbReference>
<dbReference type="Proteomes" id="UP000034154">
    <property type="component" value="Unassembled WGS sequence"/>
</dbReference>
<organism evidence="1 2">
    <name type="scientific">Candidatus Uhrbacteria bacterium GW2011_GWF2_44_350</name>
    <dbReference type="NCBI Taxonomy" id="1619000"/>
    <lineage>
        <taxon>Bacteria</taxon>
        <taxon>Candidatus Uhriibacteriota</taxon>
    </lineage>
</organism>
<protein>
    <submittedName>
        <fullName evidence="1">Uncharacterized protein</fullName>
    </submittedName>
</protein>
<dbReference type="AlphaFoldDB" id="A0A0G1J963"/>
<evidence type="ECO:0000313" key="2">
    <source>
        <dbReference type="Proteomes" id="UP000034154"/>
    </source>
</evidence>